<organism evidence="1 2">
    <name type="scientific">Toxocara canis</name>
    <name type="common">Canine roundworm</name>
    <dbReference type="NCBI Taxonomy" id="6265"/>
    <lineage>
        <taxon>Eukaryota</taxon>
        <taxon>Metazoa</taxon>
        <taxon>Ecdysozoa</taxon>
        <taxon>Nematoda</taxon>
        <taxon>Chromadorea</taxon>
        <taxon>Rhabditida</taxon>
        <taxon>Spirurina</taxon>
        <taxon>Ascaridomorpha</taxon>
        <taxon>Ascaridoidea</taxon>
        <taxon>Toxocaridae</taxon>
        <taxon>Toxocara</taxon>
    </lineage>
</organism>
<name>A0A0B2W538_TOXCA</name>
<proteinExistence type="predicted"/>
<reference evidence="1 2" key="1">
    <citation type="submission" date="2014-11" db="EMBL/GenBank/DDBJ databases">
        <title>Genetic blueprint of the zoonotic pathogen Toxocara canis.</title>
        <authorList>
            <person name="Zhu X.-Q."/>
            <person name="Korhonen P.K."/>
            <person name="Cai H."/>
            <person name="Young N.D."/>
            <person name="Nejsum P."/>
            <person name="von Samson-Himmelstjerna G."/>
            <person name="Boag P.R."/>
            <person name="Tan P."/>
            <person name="Li Q."/>
            <person name="Min J."/>
            <person name="Yang Y."/>
            <person name="Wang X."/>
            <person name="Fang X."/>
            <person name="Hall R.S."/>
            <person name="Hofmann A."/>
            <person name="Sternberg P.W."/>
            <person name="Jex A.R."/>
            <person name="Gasser R.B."/>
        </authorList>
    </citation>
    <scope>NUCLEOTIDE SEQUENCE [LARGE SCALE GENOMIC DNA]</scope>
    <source>
        <strain evidence="1">PN_DK_2014</strain>
    </source>
</reference>
<comment type="caution">
    <text evidence="1">The sequence shown here is derived from an EMBL/GenBank/DDBJ whole genome shotgun (WGS) entry which is preliminary data.</text>
</comment>
<keyword evidence="2" id="KW-1185">Reference proteome</keyword>
<evidence type="ECO:0000313" key="2">
    <source>
        <dbReference type="Proteomes" id="UP000031036"/>
    </source>
</evidence>
<protein>
    <submittedName>
        <fullName evidence="1">Uncharacterized protein</fullName>
    </submittedName>
</protein>
<dbReference type="Proteomes" id="UP000031036">
    <property type="component" value="Unassembled WGS sequence"/>
</dbReference>
<evidence type="ECO:0000313" key="1">
    <source>
        <dbReference type="EMBL" id="KHN89083.1"/>
    </source>
</evidence>
<dbReference type="AlphaFoldDB" id="A0A0B2W538"/>
<accession>A0A0B2W538</accession>
<gene>
    <name evidence="1" type="ORF">Tcan_00252</name>
</gene>
<sequence>MIIEFHKSHLIPIEAHLSAINDTAFLMSNHSERNKHAEQRIRICVTYSDATVPKRCPPVIVCDHFKVALHGLHACSCLRRLFHFVFKGRQKILAMQSQCRAFLKMCPIF</sequence>
<dbReference type="EMBL" id="JPKZ01000066">
    <property type="protein sequence ID" value="KHN89083.1"/>
    <property type="molecule type" value="Genomic_DNA"/>
</dbReference>